<evidence type="ECO:0000313" key="5">
    <source>
        <dbReference type="EMBL" id="KAG5998577.1"/>
    </source>
</evidence>
<dbReference type="SUPFAM" id="SSF51197">
    <property type="entry name" value="Clavaminate synthase-like"/>
    <property type="match status" value="1"/>
</dbReference>
<keyword evidence="3" id="KW-0408">Iron</keyword>
<accession>A0A9P7SYJ2</accession>
<dbReference type="Pfam" id="PF03171">
    <property type="entry name" value="2OG-FeII_Oxy"/>
    <property type="match status" value="1"/>
</dbReference>
<organism evidence="5 6">
    <name type="scientific">Claviceps pusilla</name>
    <dbReference type="NCBI Taxonomy" id="123648"/>
    <lineage>
        <taxon>Eukaryota</taxon>
        <taxon>Fungi</taxon>
        <taxon>Dikarya</taxon>
        <taxon>Ascomycota</taxon>
        <taxon>Pezizomycotina</taxon>
        <taxon>Sordariomycetes</taxon>
        <taxon>Hypocreomycetidae</taxon>
        <taxon>Hypocreales</taxon>
        <taxon>Clavicipitaceae</taxon>
        <taxon>Claviceps</taxon>
    </lineage>
</organism>
<dbReference type="InterPro" id="IPR044861">
    <property type="entry name" value="IPNS-like_FE2OG_OXY"/>
</dbReference>
<comment type="caution">
    <text evidence="5">The sequence shown here is derived from an EMBL/GenBank/DDBJ whole genome shotgun (WGS) entry which is preliminary data.</text>
</comment>
<dbReference type="OrthoDB" id="288590at2759"/>
<sequence length="398" mass="43903">MANVAAQTLRTRTYSLTNKARFLTTAAASVATRQGTAAPCTFSSSMPPGFVATEGNLETFVLPEKVSGNLSDMMMAKAMINAWRKDGILQIAMSAKQARLYDLANQASKAFFSKPPSEKHACVNDSSFSGYVASGEEITAGIADYSEIFTVIKNLQPDDPRVLAKWPCHGPCPWPDKSMERGIMDYMSELGSNGEKLIQMVELGLDIPPGSLAKYTQDGFHHMRILRFPPRHRTNGKGKSGRGIGAHRDYGLLVMAAQDEVGGLFTRAPRQDDAVESLEDESGWTYVAPTPGVFTVFPGDMMQYMTNSFLKSTPHKVGLNVRERFAFAYFHEPNFKSLVKPLPGFDAGQKPAGGIHYGTYFTDMALRNYPGRACTRKLLEEGRYALLEKDELRSDMTF</sequence>
<evidence type="ECO:0000256" key="3">
    <source>
        <dbReference type="RuleBase" id="RU003682"/>
    </source>
</evidence>
<dbReference type="GO" id="GO:0051213">
    <property type="term" value="F:dioxygenase activity"/>
    <property type="evidence" value="ECO:0007669"/>
    <property type="project" value="UniProtKB-KW"/>
</dbReference>
<dbReference type="InterPro" id="IPR005123">
    <property type="entry name" value="Oxoglu/Fe-dep_dioxygenase_dom"/>
</dbReference>
<evidence type="ECO:0000256" key="2">
    <source>
        <dbReference type="ARBA" id="ARBA00022964"/>
    </source>
</evidence>
<dbReference type="Pfam" id="PF14226">
    <property type="entry name" value="DIOX_N"/>
    <property type="match status" value="1"/>
</dbReference>
<evidence type="ECO:0000256" key="1">
    <source>
        <dbReference type="ARBA" id="ARBA00008056"/>
    </source>
</evidence>
<protein>
    <recommendedName>
        <fullName evidence="4">Fe2OG dioxygenase domain-containing protein</fullName>
    </recommendedName>
</protein>
<proteinExistence type="inferred from homology"/>
<dbReference type="Proteomes" id="UP000748025">
    <property type="component" value="Unassembled WGS sequence"/>
</dbReference>
<keyword evidence="3" id="KW-0560">Oxidoreductase</keyword>
<dbReference type="InterPro" id="IPR027443">
    <property type="entry name" value="IPNS-like_sf"/>
</dbReference>
<keyword evidence="2" id="KW-0223">Dioxygenase</keyword>
<name>A0A9P7SYJ2_9HYPO</name>
<feature type="domain" description="Fe2OG dioxygenase" evidence="4">
    <location>
        <begin position="219"/>
        <end position="333"/>
    </location>
</feature>
<reference evidence="5" key="1">
    <citation type="journal article" date="2020" name="bioRxiv">
        <title>Whole genome comparisons of ergot fungi reveals the divergence and evolution of species within the genus Claviceps are the result of varying mechanisms driving genome evolution and host range expansion.</title>
        <authorList>
            <person name="Wyka S.A."/>
            <person name="Mondo S.J."/>
            <person name="Liu M."/>
            <person name="Dettman J."/>
            <person name="Nalam V."/>
            <person name="Broders K.D."/>
        </authorList>
    </citation>
    <scope>NUCLEOTIDE SEQUENCE</scope>
    <source>
        <strain evidence="5">CCC 602</strain>
    </source>
</reference>
<dbReference type="GO" id="GO:0046872">
    <property type="term" value="F:metal ion binding"/>
    <property type="evidence" value="ECO:0007669"/>
    <property type="project" value="UniProtKB-KW"/>
</dbReference>
<dbReference type="InterPro" id="IPR050231">
    <property type="entry name" value="Iron_ascorbate_oxido_reductase"/>
</dbReference>
<keyword evidence="3" id="KW-0479">Metal-binding</keyword>
<dbReference type="GO" id="GO:0044283">
    <property type="term" value="P:small molecule biosynthetic process"/>
    <property type="evidence" value="ECO:0007669"/>
    <property type="project" value="UniProtKB-ARBA"/>
</dbReference>
<dbReference type="AlphaFoldDB" id="A0A9P7SYJ2"/>
<keyword evidence="6" id="KW-1185">Reference proteome</keyword>
<evidence type="ECO:0000259" key="4">
    <source>
        <dbReference type="PROSITE" id="PS51471"/>
    </source>
</evidence>
<dbReference type="InterPro" id="IPR026992">
    <property type="entry name" value="DIOX_N"/>
</dbReference>
<gene>
    <name evidence="5" type="ORF">E4U43_002391</name>
</gene>
<evidence type="ECO:0000313" key="6">
    <source>
        <dbReference type="Proteomes" id="UP000748025"/>
    </source>
</evidence>
<dbReference type="Gene3D" id="2.60.120.330">
    <property type="entry name" value="B-lactam Antibiotic, Isopenicillin N Synthase, Chain"/>
    <property type="match status" value="1"/>
</dbReference>
<dbReference type="PROSITE" id="PS51471">
    <property type="entry name" value="FE2OG_OXY"/>
    <property type="match status" value="1"/>
</dbReference>
<comment type="similarity">
    <text evidence="1 3">Belongs to the iron/ascorbate-dependent oxidoreductase family.</text>
</comment>
<dbReference type="PANTHER" id="PTHR47990">
    <property type="entry name" value="2-OXOGLUTARATE (2OG) AND FE(II)-DEPENDENT OXYGENASE SUPERFAMILY PROTEIN-RELATED"/>
    <property type="match status" value="1"/>
</dbReference>
<dbReference type="EMBL" id="SRPW01001844">
    <property type="protein sequence ID" value="KAG5998577.1"/>
    <property type="molecule type" value="Genomic_DNA"/>
</dbReference>